<evidence type="ECO:0000313" key="6">
    <source>
        <dbReference type="Proteomes" id="UP000092461"/>
    </source>
</evidence>
<evidence type="ECO:0000256" key="1">
    <source>
        <dbReference type="ARBA" id="ARBA00013260"/>
    </source>
</evidence>
<dbReference type="InterPro" id="IPR042237">
    <property type="entry name" value="PTRHD1"/>
</dbReference>
<dbReference type="PANTHER" id="PTHR46194:SF1">
    <property type="entry name" value="PEPTIDYL-TRNA HYDROLASE PTRHD1-RELATED"/>
    <property type="match status" value="1"/>
</dbReference>
<proteinExistence type="predicted"/>
<evidence type="ECO:0000313" key="5">
    <source>
        <dbReference type="EnsemblMetazoa" id="LLOJ005343-PA"/>
    </source>
</evidence>
<keyword evidence="2" id="KW-0378">Hydrolase</keyword>
<dbReference type="GO" id="GO:0004045">
    <property type="term" value="F:peptidyl-tRNA hydrolase activity"/>
    <property type="evidence" value="ECO:0007669"/>
    <property type="project" value="UniProtKB-EC"/>
</dbReference>
<dbReference type="AlphaFoldDB" id="A0A1B0CL56"/>
<dbReference type="Proteomes" id="UP000092461">
    <property type="component" value="Unassembled WGS sequence"/>
</dbReference>
<organism evidence="5 6">
    <name type="scientific">Lutzomyia longipalpis</name>
    <name type="common">Sand fly</name>
    <dbReference type="NCBI Taxonomy" id="7200"/>
    <lineage>
        <taxon>Eukaryota</taxon>
        <taxon>Metazoa</taxon>
        <taxon>Ecdysozoa</taxon>
        <taxon>Arthropoda</taxon>
        <taxon>Hexapoda</taxon>
        <taxon>Insecta</taxon>
        <taxon>Pterygota</taxon>
        <taxon>Neoptera</taxon>
        <taxon>Endopterygota</taxon>
        <taxon>Diptera</taxon>
        <taxon>Nematocera</taxon>
        <taxon>Psychodoidea</taxon>
        <taxon>Psychodidae</taxon>
        <taxon>Lutzomyia</taxon>
        <taxon>Lutzomyia</taxon>
    </lineage>
</organism>
<reference evidence="5" key="3">
    <citation type="submission" date="2020-05" db="UniProtKB">
        <authorList>
            <consortium name="EnsemblMetazoa"/>
        </authorList>
    </citation>
    <scope>IDENTIFICATION</scope>
    <source>
        <strain evidence="5">Jacobina</strain>
    </source>
</reference>
<dbReference type="EMBL" id="GITU01009917">
    <property type="protein sequence ID" value="MBC1178620.1"/>
    <property type="molecule type" value="Transcribed_RNA"/>
</dbReference>
<dbReference type="SUPFAM" id="SSF102462">
    <property type="entry name" value="Peptidyl-tRNA hydrolase II"/>
    <property type="match status" value="1"/>
</dbReference>
<dbReference type="EC" id="3.1.1.29" evidence="1"/>
<dbReference type="PROSITE" id="PS51257">
    <property type="entry name" value="PROKAR_LIPOPROTEIN"/>
    <property type="match status" value="1"/>
</dbReference>
<dbReference type="Pfam" id="PF01981">
    <property type="entry name" value="PTH2"/>
    <property type="match status" value="1"/>
</dbReference>
<name>A0A1B0CL56_LUTLO</name>
<keyword evidence="6" id="KW-1185">Reference proteome</keyword>
<protein>
    <recommendedName>
        <fullName evidence="1">peptidyl-tRNA hydrolase</fullName>
        <ecNumber evidence="1">3.1.1.29</ecNumber>
    </recommendedName>
</protein>
<dbReference type="PANTHER" id="PTHR46194">
    <property type="entry name" value="PEPTIDYL-TRNA HYDROLASE PTRHD1-RELATED"/>
    <property type="match status" value="1"/>
</dbReference>
<dbReference type="VEuPathDB" id="VectorBase:LLONM1_010346"/>
<reference evidence="6" key="1">
    <citation type="submission" date="2012-05" db="EMBL/GenBank/DDBJ databases">
        <title>Whole Genome Assembly of Lutzomyia longipalpis.</title>
        <authorList>
            <person name="Richards S."/>
            <person name="Qu C."/>
            <person name="Dillon R."/>
            <person name="Worley K."/>
            <person name="Scherer S."/>
            <person name="Batterton M."/>
            <person name="Taylor A."/>
            <person name="Hawes A."/>
            <person name="Hernandez B."/>
            <person name="Kovar C."/>
            <person name="Mandapat C."/>
            <person name="Pham C."/>
            <person name="Qu C."/>
            <person name="Jing C."/>
            <person name="Bess C."/>
            <person name="Bandaranaike D."/>
            <person name="Ngo D."/>
            <person name="Ongeri F."/>
            <person name="Arias F."/>
            <person name="Lara F."/>
            <person name="Weissenberger G."/>
            <person name="Kamau G."/>
            <person name="Han H."/>
            <person name="Shen H."/>
            <person name="Dinh H."/>
            <person name="Khalil I."/>
            <person name="Jones J."/>
            <person name="Shafer J."/>
            <person name="Jayaseelan J."/>
            <person name="Quiroz J."/>
            <person name="Blankenburg K."/>
            <person name="Nguyen L."/>
            <person name="Jackson L."/>
            <person name="Francisco L."/>
            <person name="Tang L.-Y."/>
            <person name="Pu L.-L."/>
            <person name="Perales L."/>
            <person name="Lorensuhewa L."/>
            <person name="Munidasa M."/>
            <person name="Coyle M."/>
            <person name="Taylor M."/>
            <person name="Puazo M."/>
            <person name="Firestine M."/>
            <person name="Scheel M."/>
            <person name="Javaid M."/>
            <person name="Wang M."/>
            <person name="Li M."/>
            <person name="Tabassum N."/>
            <person name="Saada N."/>
            <person name="Osuji N."/>
            <person name="Aqrawi P."/>
            <person name="Fu Q."/>
            <person name="Thornton R."/>
            <person name="Raj R."/>
            <person name="Goodspeed R."/>
            <person name="Mata R."/>
            <person name="Najjar R."/>
            <person name="Gubbala S."/>
            <person name="Lee S."/>
            <person name="Denson S."/>
            <person name="Patil S."/>
            <person name="Macmil S."/>
            <person name="Qi S."/>
            <person name="Matskevitch T."/>
            <person name="Palculict T."/>
            <person name="Mathew T."/>
            <person name="Vee V."/>
            <person name="Velamala V."/>
            <person name="Korchina V."/>
            <person name="Cai W."/>
            <person name="Liu W."/>
            <person name="Dai W."/>
            <person name="Zou X."/>
            <person name="Zhu Y."/>
            <person name="Zhang Y."/>
            <person name="Wu Y.-Q."/>
            <person name="Xin Y."/>
            <person name="Nazarath L."/>
            <person name="Kovar C."/>
            <person name="Han Y."/>
            <person name="Muzny D."/>
            <person name="Gibbs R."/>
        </authorList>
    </citation>
    <scope>NUCLEOTIDE SEQUENCE [LARGE SCALE GENOMIC DNA]</scope>
    <source>
        <strain evidence="6">Jacobina</strain>
    </source>
</reference>
<evidence type="ECO:0000313" key="4">
    <source>
        <dbReference type="EMBL" id="MBC1178620.1"/>
    </source>
</evidence>
<dbReference type="VEuPathDB" id="VectorBase:LLOJ005343"/>
<accession>A0A1B0CL56</accession>
<evidence type="ECO:0000256" key="2">
    <source>
        <dbReference type="ARBA" id="ARBA00022801"/>
    </source>
</evidence>
<comment type="catalytic activity">
    <reaction evidence="3">
        <text>an N-acyl-L-alpha-aminoacyl-tRNA + H2O = an N-acyl-L-amino acid + a tRNA + H(+)</text>
        <dbReference type="Rhea" id="RHEA:54448"/>
        <dbReference type="Rhea" id="RHEA-COMP:10123"/>
        <dbReference type="Rhea" id="RHEA-COMP:13883"/>
        <dbReference type="ChEBI" id="CHEBI:15377"/>
        <dbReference type="ChEBI" id="CHEBI:15378"/>
        <dbReference type="ChEBI" id="CHEBI:59874"/>
        <dbReference type="ChEBI" id="CHEBI:78442"/>
        <dbReference type="ChEBI" id="CHEBI:138191"/>
        <dbReference type="EC" id="3.1.1.29"/>
    </reaction>
</comment>
<dbReference type="Gene3D" id="3.40.1490.10">
    <property type="entry name" value="Bit1"/>
    <property type="match status" value="1"/>
</dbReference>
<dbReference type="InterPro" id="IPR002833">
    <property type="entry name" value="PTH2"/>
</dbReference>
<dbReference type="EMBL" id="AJWK01016922">
    <property type="status" value="NOT_ANNOTATED_CDS"/>
    <property type="molecule type" value="Genomic_DNA"/>
</dbReference>
<evidence type="ECO:0000256" key="3">
    <source>
        <dbReference type="ARBA" id="ARBA00048707"/>
    </source>
</evidence>
<reference evidence="4" key="2">
    <citation type="journal article" date="2020" name="BMC">
        <title>Leishmania infection induces a limited differential gene expression in the sand fly midgut.</title>
        <authorList>
            <person name="Coutinho-Abreu I.V."/>
            <person name="Serafim T.D."/>
            <person name="Meneses C."/>
            <person name="Kamhawi S."/>
            <person name="Oliveira F."/>
            <person name="Valenzuela J.G."/>
        </authorList>
    </citation>
    <scope>NUCLEOTIDE SEQUENCE</scope>
    <source>
        <strain evidence="4">Jacobina</strain>
        <tissue evidence="4">Midgut</tissue>
    </source>
</reference>
<dbReference type="EnsemblMetazoa" id="LLOJ005343-RA">
    <property type="protein sequence ID" value="LLOJ005343-PA"/>
    <property type="gene ID" value="LLOJ005343"/>
</dbReference>
<sequence length="114" mass="12818">MSRLIQCLIVRKDLPWPPGALIAQACHASSAINHTTIGEAREAFGKAEGVKISIMEVENQEALQDANDKLSKDGVDFKLWTEQPENFPTCICLKIYPEEFVEKYLKEINAEKVL</sequence>
<dbReference type="InterPro" id="IPR023476">
    <property type="entry name" value="Pep_tRNA_hydro_II_dom_sf"/>
</dbReference>